<dbReference type="Proteomes" id="UP001158045">
    <property type="component" value="Unassembled WGS sequence"/>
</dbReference>
<accession>A0ABT6NCB2</accession>
<keyword evidence="2" id="KW-1185">Reference proteome</keyword>
<dbReference type="EMBL" id="JARYZI010000004">
    <property type="protein sequence ID" value="MDH8678063.1"/>
    <property type="molecule type" value="Genomic_DNA"/>
</dbReference>
<gene>
    <name evidence="1" type="ORF">QE109_07885</name>
</gene>
<organism evidence="1 2">
    <name type="scientific">Fusibacter bizertensis</name>
    <dbReference type="NCBI Taxonomy" id="1488331"/>
    <lineage>
        <taxon>Bacteria</taxon>
        <taxon>Bacillati</taxon>
        <taxon>Bacillota</taxon>
        <taxon>Clostridia</taxon>
        <taxon>Eubacteriales</taxon>
        <taxon>Eubacteriales Family XII. Incertae Sedis</taxon>
        <taxon>Fusibacter</taxon>
    </lineage>
</organism>
<dbReference type="RefSeq" id="WP_281093892.1">
    <property type="nucleotide sequence ID" value="NZ_JARYZI010000004.1"/>
</dbReference>
<proteinExistence type="predicted"/>
<evidence type="ECO:0000313" key="1">
    <source>
        <dbReference type="EMBL" id="MDH8678063.1"/>
    </source>
</evidence>
<comment type="caution">
    <text evidence="1">The sequence shown here is derived from an EMBL/GenBank/DDBJ whole genome shotgun (WGS) entry which is preliminary data.</text>
</comment>
<reference evidence="1 2" key="1">
    <citation type="submission" date="2023-04" db="EMBL/GenBank/DDBJ databases">
        <title>Fusibacter bizertensis strain WBS, isolated from littoral bottom sediments of the Arctic seas - biochemical and genomic analysis.</title>
        <authorList>
            <person name="Brioukhanov A.L."/>
        </authorList>
    </citation>
    <scope>NUCLEOTIDE SEQUENCE [LARGE SCALE GENOMIC DNA]</scope>
    <source>
        <strain evidence="1 2">WBS</strain>
    </source>
</reference>
<name>A0ABT6NCB2_9FIRM</name>
<sequence length="71" mass="8034">MFHGKQALRYCIENEIADFDLAFAYEALARAYGVLGDETHKNLYLEMARTSAEGIQDQENKGYLLSELSSL</sequence>
<evidence type="ECO:0000313" key="2">
    <source>
        <dbReference type="Proteomes" id="UP001158045"/>
    </source>
</evidence>
<protein>
    <submittedName>
        <fullName evidence="1">Uncharacterized protein</fullName>
    </submittedName>
</protein>